<feature type="compositionally biased region" description="Polar residues" evidence="1">
    <location>
        <begin position="60"/>
        <end position="123"/>
    </location>
</feature>
<evidence type="ECO:0000313" key="3">
    <source>
        <dbReference type="WBParaSite" id="PDA_v2.g17484.t1"/>
    </source>
</evidence>
<dbReference type="AlphaFoldDB" id="A0A914PGS5"/>
<dbReference type="Proteomes" id="UP000887578">
    <property type="component" value="Unplaced"/>
</dbReference>
<organism evidence="2 3">
    <name type="scientific">Panagrolaimus davidi</name>
    <dbReference type="NCBI Taxonomy" id="227884"/>
    <lineage>
        <taxon>Eukaryota</taxon>
        <taxon>Metazoa</taxon>
        <taxon>Ecdysozoa</taxon>
        <taxon>Nematoda</taxon>
        <taxon>Chromadorea</taxon>
        <taxon>Rhabditida</taxon>
        <taxon>Tylenchina</taxon>
        <taxon>Panagrolaimomorpha</taxon>
        <taxon>Panagrolaimoidea</taxon>
        <taxon>Panagrolaimidae</taxon>
        <taxon>Panagrolaimus</taxon>
    </lineage>
</organism>
<evidence type="ECO:0000256" key="1">
    <source>
        <dbReference type="SAM" id="MobiDB-lite"/>
    </source>
</evidence>
<proteinExistence type="predicted"/>
<evidence type="ECO:0000313" key="2">
    <source>
        <dbReference type="Proteomes" id="UP000887578"/>
    </source>
</evidence>
<reference evidence="3" key="1">
    <citation type="submission" date="2022-11" db="UniProtKB">
        <authorList>
            <consortium name="WormBaseParasite"/>
        </authorList>
    </citation>
    <scope>IDENTIFICATION</scope>
</reference>
<sequence length="210" mass="23152">MEVQDSLKKGKTIQASTLAYKKGISVINTSSQSLSTSVLHETTLSTTDVENESYLEDNETTVNIDSKNGLSSPQTSSSTENGPTNNLSTINMNSSSDLPFSTDTTSTAHSNITSSNQTNTPISDENVPASVRTNFKREFDDQEDCMIIDKPVSKKPKIEPINSETFSFDQPSAATLKEMCKKLNVKYCNEAYKFWGDIIFENNFKTTANK</sequence>
<name>A0A914PGS5_9BILA</name>
<dbReference type="WBParaSite" id="PDA_v2.g17484.t1">
    <property type="protein sequence ID" value="PDA_v2.g17484.t1"/>
    <property type="gene ID" value="PDA_v2.g17484"/>
</dbReference>
<protein>
    <submittedName>
        <fullName evidence="3">Uncharacterized protein</fullName>
    </submittedName>
</protein>
<accession>A0A914PGS5</accession>
<feature type="region of interest" description="Disordered" evidence="1">
    <location>
        <begin position="60"/>
        <end position="126"/>
    </location>
</feature>
<keyword evidence="2" id="KW-1185">Reference proteome</keyword>